<dbReference type="AlphaFoldDB" id="A0A8J2Q4W7"/>
<protein>
    <submittedName>
        <fullName evidence="1">(African queen) hypothetical protein</fullName>
    </submittedName>
</protein>
<dbReference type="Proteomes" id="UP000789524">
    <property type="component" value="Unassembled WGS sequence"/>
</dbReference>
<dbReference type="OrthoDB" id="8825892at2759"/>
<keyword evidence="2" id="KW-1185">Reference proteome</keyword>
<organism evidence="1 2">
    <name type="scientific">Danaus chrysippus</name>
    <name type="common">African queen</name>
    <dbReference type="NCBI Taxonomy" id="151541"/>
    <lineage>
        <taxon>Eukaryota</taxon>
        <taxon>Metazoa</taxon>
        <taxon>Ecdysozoa</taxon>
        <taxon>Arthropoda</taxon>
        <taxon>Hexapoda</taxon>
        <taxon>Insecta</taxon>
        <taxon>Pterygota</taxon>
        <taxon>Neoptera</taxon>
        <taxon>Endopterygota</taxon>
        <taxon>Lepidoptera</taxon>
        <taxon>Glossata</taxon>
        <taxon>Ditrysia</taxon>
        <taxon>Papilionoidea</taxon>
        <taxon>Nymphalidae</taxon>
        <taxon>Danainae</taxon>
        <taxon>Danaini</taxon>
        <taxon>Danaina</taxon>
        <taxon>Danaus</taxon>
        <taxon>Anosia</taxon>
    </lineage>
</organism>
<sequence>MNEMNSEIKERLSLANIKWGCSSLNFGLDNREGVTSHWSDPTTLGSRATFRTSTTPAVLLLTKLRLDNREGVTSHWSDPTTLGSRATFRTSTTPAVLLLTKLR</sequence>
<name>A0A8J2Q4W7_9NEOP</name>
<evidence type="ECO:0000313" key="1">
    <source>
        <dbReference type="EMBL" id="CAG9557748.1"/>
    </source>
</evidence>
<proteinExistence type="predicted"/>
<evidence type="ECO:0000313" key="2">
    <source>
        <dbReference type="Proteomes" id="UP000789524"/>
    </source>
</evidence>
<gene>
    <name evidence="1" type="ORF">DCHRY22_LOCUS47</name>
</gene>
<comment type="caution">
    <text evidence="1">The sequence shown here is derived from an EMBL/GenBank/DDBJ whole genome shotgun (WGS) entry which is preliminary data.</text>
</comment>
<reference evidence="1" key="1">
    <citation type="submission" date="2021-09" db="EMBL/GenBank/DDBJ databases">
        <authorList>
            <person name="Martin H S."/>
        </authorList>
    </citation>
    <scope>NUCLEOTIDE SEQUENCE</scope>
</reference>
<dbReference type="EMBL" id="CAKASE010000004">
    <property type="protein sequence ID" value="CAG9557748.1"/>
    <property type="molecule type" value="Genomic_DNA"/>
</dbReference>
<accession>A0A8J2Q4W7</accession>